<dbReference type="EMBL" id="JABFDY010000003">
    <property type="protein sequence ID" value="KAF7709486.1"/>
    <property type="molecule type" value="Genomic_DNA"/>
</dbReference>
<keyword evidence="3" id="KW-0472">Membrane</keyword>
<dbReference type="PANTHER" id="PTHR12080:SF134">
    <property type="entry name" value="CD48 ANTIGEN"/>
    <property type="match status" value="1"/>
</dbReference>
<evidence type="ECO:0000256" key="1">
    <source>
        <dbReference type="ARBA" id="ARBA00004370"/>
    </source>
</evidence>
<gene>
    <name evidence="5" type="ORF">HF521_016336</name>
</gene>
<comment type="caution">
    <text evidence="5">The sequence shown here is derived from an EMBL/GenBank/DDBJ whole genome shotgun (WGS) entry which is preliminary data.</text>
</comment>
<dbReference type="GO" id="GO:0016020">
    <property type="term" value="C:membrane"/>
    <property type="evidence" value="ECO:0007669"/>
    <property type="project" value="UniProtKB-SubCell"/>
</dbReference>
<protein>
    <recommendedName>
        <fullName evidence="7">Ig-like domain-containing protein</fullName>
    </recommendedName>
</protein>
<name>A0A8T0BVJ9_SILME</name>
<evidence type="ECO:0000313" key="5">
    <source>
        <dbReference type="EMBL" id="KAF7709486.1"/>
    </source>
</evidence>
<dbReference type="CDD" id="cd00096">
    <property type="entry name" value="Ig"/>
    <property type="match status" value="1"/>
</dbReference>
<organism evidence="5 6">
    <name type="scientific">Silurus meridionalis</name>
    <name type="common">Southern catfish</name>
    <name type="synonym">Silurus soldatovi meridionalis</name>
    <dbReference type="NCBI Taxonomy" id="175797"/>
    <lineage>
        <taxon>Eukaryota</taxon>
        <taxon>Metazoa</taxon>
        <taxon>Chordata</taxon>
        <taxon>Craniata</taxon>
        <taxon>Vertebrata</taxon>
        <taxon>Euteleostomi</taxon>
        <taxon>Actinopterygii</taxon>
        <taxon>Neopterygii</taxon>
        <taxon>Teleostei</taxon>
        <taxon>Ostariophysi</taxon>
        <taxon>Siluriformes</taxon>
        <taxon>Siluridae</taxon>
        <taxon>Silurus</taxon>
    </lineage>
</organism>
<keyword evidence="2" id="KW-0732">Signal</keyword>
<dbReference type="PANTHER" id="PTHR12080">
    <property type="entry name" value="SIGNALING LYMPHOCYTIC ACTIVATION MOLECULE"/>
    <property type="match status" value="1"/>
</dbReference>
<evidence type="ECO:0000256" key="2">
    <source>
        <dbReference type="ARBA" id="ARBA00022729"/>
    </source>
</evidence>
<keyword evidence="6" id="KW-1185">Reference proteome</keyword>
<comment type="subcellular location">
    <subcellularLocation>
        <location evidence="1">Membrane</location>
    </subcellularLocation>
</comment>
<evidence type="ECO:0000256" key="4">
    <source>
        <dbReference type="ARBA" id="ARBA00023180"/>
    </source>
</evidence>
<reference evidence="5" key="1">
    <citation type="submission" date="2020-08" db="EMBL/GenBank/DDBJ databases">
        <title>Chromosome-level assembly of Southern catfish (Silurus meridionalis) provides insights into visual adaptation to the nocturnal and benthic lifestyles.</title>
        <authorList>
            <person name="Zhang Y."/>
            <person name="Wang D."/>
            <person name="Peng Z."/>
        </authorList>
    </citation>
    <scope>NUCLEOTIDE SEQUENCE</scope>
    <source>
        <strain evidence="5">SWU-2019-XX</strain>
        <tissue evidence="5">Muscle</tissue>
    </source>
</reference>
<accession>A0A8T0BVJ9</accession>
<sequence>MQNVNSGEYKCQYQYKDKGTFDEITFQVEVIDPVSKPRVTCKKNVTNITLKCTVDSSEQVNFKWKGPDDFSHVGDSVHITNPEAKDSYFCTATNEFQEKFLEHIKDILQLSGIIEVQRVGQAKDDRASPCNISKSSDDFHALYDDPNVLWAVACRSSRLWGHSNGHYD</sequence>
<keyword evidence="4" id="KW-0325">Glycoprotein</keyword>
<proteinExistence type="predicted"/>
<evidence type="ECO:0000256" key="3">
    <source>
        <dbReference type="ARBA" id="ARBA00023136"/>
    </source>
</evidence>
<dbReference type="InterPro" id="IPR013783">
    <property type="entry name" value="Ig-like_fold"/>
</dbReference>
<evidence type="ECO:0008006" key="7">
    <source>
        <dbReference type="Google" id="ProtNLM"/>
    </source>
</evidence>
<dbReference type="Proteomes" id="UP000606274">
    <property type="component" value="Unassembled WGS sequence"/>
</dbReference>
<evidence type="ECO:0000313" key="6">
    <source>
        <dbReference type="Proteomes" id="UP000606274"/>
    </source>
</evidence>
<dbReference type="InterPro" id="IPR015631">
    <property type="entry name" value="CD2/SLAM_rcpt"/>
</dbReference>
<dbReference type="Gene3D" id="2.60.40.10">
    <property type="entry name" value="Immunoglobulins"/>
    <property type="match status" value="1"/>
</dbReference>
<dbReference type="AlphaFoldDB" id="A0A8T0BVJ9"/>